<dbReference type="Pfam" id="PF11304">
    <property type="entry name" value="DUF3106"/>
    <property type="match status" value="1"/>
</dbReference>
<dbReference type="OrthoDB" id="5797406at2"/>
<evidence type="ECO:0000313" key="3">
    <source>
        <dbReference type="EMBL" id="KFN51073.1"/>
    </source>
</evidence>
<evidence type="ECO:0000256" key="2">
    <source>
        <dbReference type="SAM" id="SignalP"/>
    </source>
</evidence>
<gene>
    <name evidence="3" type="ORF">P873_04015</name>
</gene>
<evidence type="ECO:0000256" key="1">
    <source>
        <dbReference type="SAM" id="MobiDB-lite"/>
    </source>
</evidence>
<dbReference type="RefSeq" id="WP_051239700.1">
    <property type="nucleotide sequence ID" value="NZ_AUFF01000003.1"/>
</dbReference>
<keyword evidence="4" id="KW-1185">Reference proteome</keyword>
<organism evidence="3 4">
    <name type="scientific">Arenimonas composti TR7-09 = DSM 18010</name>
    <dbReference type="NCBI Taxonomy" id="1121013"/>
    <lineage>
        <taxon>Bacteria</taxon>
        <taxon>Pseudomonadati</taxon>
        <taxon>Pseudomonadota</taxon>
        <taxon>Gammaproteobacteria</taxon>
        <taxon>Lysobacterales</taxon>
        <taxon>Lysobacteraceae</taxon>
        <taxon>Arenimonas</taxon>
    </lineage>
</organism>
<dbReference type="EMBL" id="AWXU01000009">
    <property type="protein sequence ID" value="KFN51073.1"/>
    <property type="molecule type" value="Genomic_DNA"/>
</dbReference>
<feature type="compositionally biased region" description="Basic and acidic residues" evidence="1">
    <location>
        <begin position="44"/>
        <end position="57"/>
    </location>
</feature>
<protein>
    <recommendedName>
        <fullName evidence="5">DUF3106 domain-containing protein</fullName>
    </recommendedName>
</protein>
<feature type="chain" id="PRO_5001869716" description="DUF3106 domain-containing protein" evidence="2">
    <location>
        <begin position="22"/>
        <end position="200"/>
    </location>
</feature>
<evidence type="ECO:0000313" key="4">
    <source>
        <dbReference type="Proteomes" id="UP000029391"/>
    </source>
</evidence>
<dbReference type="eggNOG" id="ENOG5032ZMW">
    <property type="taxonomic scope" value="Bacteria"/>
</dbReference>
<evidence type="ECO:0008006" key="5">
    <source>
        <dbReference type="Google" id="ProtNLM"/>
    </source>
</evidence>
<accession>A0A091BEH2</accession>
<dbReference type="Proteomes" id="UP000029391">
    <property type="component" value="Unassembled WGS sequence"/>
</dbReference>
<feature type="compositionally biased region" description="Low complexity" evidence="1">
    <location>
        <begin position="27"/>
        <end position="39"/>
    </location>
</feature>
<keyword evidence="2" id="KW-0732">Signal</keyword>
<reference evidence="3 4" key="1">
    <citation type="submission" date="2013-09" db="EMBL/GenBank/DDBJ databases">
        <title>Genome sequencing of Arenimonas composti.</title>
        <authorList>
            <person name="Chen F."/>
            <person name="Wang G."/>
        </authorList>
    </citation>
    <scope>NUCLEOTIDE SEQUENCE [LARGE SCALE GENOMIC DNA]</scope>
    <source>
        <strain evidence="3 4">TR7-09</strain>
    </source>
</reference>
<feature type="region of interest" description="Disordered" evidence="1">
    <location>
        <begin position="27"/>
        <end position="72"/>
    </location>
</feature>
<sequence length="200" mass="22348">MRAGGLVALAATLFLAGLAGAAAAVASPPRPAVEAAAPARTQGVRHDDDPRQEEPAPGHRRRHRMAHGLDFPTPVPAGVVVPRWDELDAERQRQLEHLRETWDQLPASRRALALERIERHARWRALSPEERERLREGARNFHDLSPELREKMRTSFHVVNALPAPEREHLLARWRAMDPQQRRAWLEAGGPGIAPEPGGD</sequence>
<proteinExistence type="predicted"/>
<dbReference type="AlphaFoldDB" id="A0A091BEH2"/>
<name>A0A091BEH2_9GAMM</name>
<dbReference type="InterPro" id="IPR021455">
    <property type="entry name" value="DUF3106"/>
</dbReference>
<feature type="signal peptide" evidence="2">
    <location>
        <begin position="1"/>
        <end position="21"/>
    </location>
</feature>
<comment type="caution">
    <text evidence="3">The sequence shown here is derived from an EMBL/GenBank/DDBJ whole genome shotgun (WGS) entry which is preliminary data.</text>
</comment>
<dbReference type="STRING" id="1121013.GCA_000426365_01390"/>